<dbReference type="InterPro" id="IPR025857">
    <property type="entry name" value="MacB_PCD"/>
</dbReference>
<accession>A0A437R358</accession>
<evidence type="ECO:0000256" key="8">
    <source>
        <dbReference type="SAM" id="Phobius"/>
    </source>
</evidence>
<keyword evidence="6 8" id="KW-1133">Transmembrane helix</keyword>
<proteinExistence type="inferred from homology"/>
<evidence type="ECO:0000256" key="3">
    <source>
        <dbReference type="ARBA" id="ARBA00022448"/>
    </source>
</evidence>
<comment type="similarity">
    <text evidence="2">Belongs to the ABC-4 integral membrane protein family. LolC/E subfamily.</text>
</comment>
<dbReference type="NCBIfam" id="TIGR02212">
    <property type="entry name" value="lolCE"/>
    <property type="match status" value="1"/>
</dbReference>
<feature type="domain" description="MacB-like periplasmic core" evidence="10">
    <location>
        <begin position="30"/>
        <end position="228"/>
    </location>
</feature>
<reference evidence="11 12" key="1">
    <citation type="submission" date="2019-01" db="EMBL/GenBank/DDBJ databases">
        <authorList>
            <person name="Chen W.-M."/>
        </authorList>
    </citation>
    <scope>NUCLEOTIDE SEQUENCE [LARGE SCALE GENOMIC DNA]</scope>
    <source>
        <strain evidence="11 12">KYPC3</strain>
    </source>
</reference>
<gene>
    <name evidence="11" type="ORF">EOE67_02550</name>
</gene>
<organism evidence="11 12">
    <name type="scientific">Rheinheimera riviphila</name>
    <dbReference type="NCBI Taxonomy" id="1834037"/>
    <lineage>
        <taxon>Bacteria</taxon>
        <taxon>Pseudomonadati</taxon>
        <taxon>Pseudomonadota</taxon>
        <taxon>Gammaproteobacteria</taxon>
        <taxon>Chromatiales</taxon>
        <taxon>Chromatiaceae</taxon>
        <taxon>Rheinheimera</taxon>
    </lineage>
</organism>
<dbReference type="Pfam" id="PF02687">
    <property type="entry name" value="FtsX"/>
    <property type="match status" value="1"/>
</dbReference>
<evidence type="ECO:0000256" key="5">
    <source>
        <dbReference type="ARBA" id="ARBA00022692"/>
    </source>
</evidence>
<feature type="transmembrane region" description="Helical" evidence="8">
    <location>
        <begin position="300"/>
        <end position="323"/>
    </location>
</feature>
<dbReference type="InterPro" id="IPR003838">
    <property type="entry name" value="ABC3_permease_C"/>
</dbReference>
<dbReference type="EMBL" id="SACS01000002">
    <property type="protein sequence ID" value="RVU41107.1"/>
    <property type="molecule type" value="Genomic_DNA"/>
</dbReference>
<keyword evidence="12" id="KW-1185">Reference proteome</keyword>
<feature type="transmembrane region" description="Helical" evidence="8">
    <location>
        <begin position="20"/>
        <end position="47"/>
    </location>
</feature>
<dbReference type="Pfam" id="PF12704">
    <property type="entry name" value="MacB_PCD"/>
    <property type="match status" value="1"/>
</dbReference>
<feature type="domain" description="ABC3 transporter permease C-terminal" evidence="9">
    <location>
        <begin position="272"/>
        <end position="405"/>
    </location>
</feature>
<feature type="transmembrane region" description="Helical" evidence="8">
    <location>
        <begin position="269"/>
        <end position="294"/>
    </location>
</feature>
<keyword evidence="11" id="KW-0449">Lipoprotein</keyword>
<protein>
    <submittedName>
        <fullName evidence="11">Lipoprotein-releasing ABC transporter permease subunit</fullName>
    </submittedName>
</protein>
<dbReference type="RefSeq" id="WP_127697496.1">
    <property type="nucleotide sequence ID" value="NZ_SACS01000002.1"/>
</dbReference>
<keyword evidence="4" id="KW-1003">Cell membrane</keyword>
<dbReference type="AlphaFoldDB" id="A0A437R358"/>
<dbReference type="Proteomes" id="UP000283077">
    <property type="component" value="Unassembled WGS sequence"/>
</dbReference>
<dbReference type="GO" id="GO:0098797">
    <property type="term" value="C:plasma membrane protein complex"/>
    <property type="evidence" value="ECO:0007669"/>
    <property type="project" value="TreeGrafter"/>
</dbReference>
<comment type="subcellular location">
    <subcellularLocation>
        <location evidence="1">Cell membrane</location>
        <topology evidence="1">Multi-pass membrane protein</topology>
    </subcellularLocation>
</comment>
<sequence>MASLSWQLARRYRHTQNSSAFIRFISASSTWGIGLGVAILLLALSVMNGFEAALKNKLLSVIPHVELQAYDAPIANWQPKLQKLSQQPGVVAGAPFIQSEGMLRLGSSVKAAAVRGIELAYENQISQLQNFVRAGDLSALTSHQIVLGQGIAEELKAKVGDSVQLMLPMMSEQGELASQKNVSLEVVAIVGIGGQLDYQQVWVDMTALGEWLAIAPGHVEGLAFKIADIFAAGNIARELGNQTQDVVYMLDWFRTQGHLYQDIQMVRSIMYLVLALVIAVACFNIVATLVMAVREKEGDIAILLTMGTKPAVVIQAFMWLGWLNGIKGTVVGAVVGVLLAWQIETLYQFAHQVFGVQLLDPTIYFIDYLPSEIHFSDVLLTVGVALTLSLLATLYPAFKAAKVQPALVLGQR</sequence>
<dbReference type="GO" id="GO:0044874">
    <property type="term" value="P:lipoprotein localization to outer membrane"/>
    <property type="evidence" value="ECO:0007669"/>
    <property type="project" value="TreeGrafter"/>
</dbReference>
<comment type="caution">
    <text evidence="11">The sequence shown here is derived from an EMBL/GenBank/DDBJ whole genome shotgun (WGS) entry which is preliminary data.</text>
</comment>
<dbReference type="OrthoDB" id="9808461at2"/>
<keyword evidence="5 8" id="KW-0812">Transmembrane</keyword>
<keyword evidence="3" id="KW-0813">Transport</keyword>
<feature type="transmembrane region" description="Helical" evidence="8">
    <location>
        <begin position="378"/>
        <end position="398"/>
    </location>
</feature>
<dbReference type="InterPro" id="IPR011925">
    <property type="entry name" value="LolCE_TM"/>
</dbReference>
<keyword evidence="7 8" id="KW-0472">Membrane</keyword>
<evidence type="ECO:0000256" key="7">
    <source>
        <dbReference type="ARBA" id="ARBA00023136"/>
    </source>
</evidence>
<evidence type="ECO:0000259" key="9">
    <source>
        <dbReference type="Pfam" id="PF02687"/>
    </source>
</evidence>
<dbReference type="GO" id="GO:0042953">
    <property type="term" value="P:lipoprotein transport"/>
    <property type="evidence" value="ECO:0007669"/>
    <property type="project" value="InterPro"/>
</dbReference>
<dbReference type="PANTHER" id="PTHR30489">
    <property type="entry name" value="LIPOPROTEIN-RELEASING SYSTEM TRANSMEMBRANE PROTEIN LOLE"/>
    <property type="match status" value="1"/>
</dbReference>
<dbReference type="PANTHER" id="PTHR30489:SF0">
    <property type="entry name" value="LIPOPROTEIN-RELEASING SYSTEM TRANSMEMBRANE PROTEIN LOLE"/>
    <property type="match status" value="1"/>
</dbReference>
<evidence type="ECO:0000259" key="10">
    <source>
        <dbReference type="Pfam" id="PF12704"/>
    </source>
</evidence>
<evidence type="ECO:0000256" key="1">
    <source>
        <dbReference type="ARBA" id="ARBA00004651"/>
    </source>
</evidence>
<evidence type="ECO:0000256" key="4">
    <source>
        <dbReference type="ARBA" id="ARBA00022475"/>
    </source>
</evidence>
<evidence type="ECO:0000256" key="6">
    <source>
        <dbReference type="ARBA" id="ARBA00022989"/>
    </source>
</evidence>
<evidence type="ECO:0000313" key="12">
    <source>
        <dbReference type="Proteomes" id="UP000283077"/>
    </source>
</evidence>
<evidence type="ECO:0000256" key="2">
    <source>
        <dbReference type="ARBA" id="ARBA00005236"/>
    </source>
</evidence>
<dbReference type="InterPro" id="IPR051447">
    <property type="entry name" value="Lipoprotein-release_system"/>
</dbReference>
<evidence type="ECO:0000313" key="11">
    <source>
        <dbReference type="EMBL" id="RVU41107.1"/>
    </source>
</evidence>
<name>A0A437R358_9GAMM</name>